<accession>A0A1D8TTU4</accession>
<dbReference type="Proteomes" id="UP000177870">
    <property type="component" value="Chromosome"/>
</dbReference>
<evidence type="ECO:0000313" key="2">
    <source>
        <dbReference type="Proteomes" id="UP000177870"/>
    </source>
</evidence>
<protein>
    <recommendedName>
        <fullName evidence="3">DUF3604 domain-containing protein</fullName>
    </recommendedName>
</protein>
<organism evidence="1 2">
    <name type="scientific">Moorena producens PAL-8-15-08-1</name>
    <dbReference type="NCBI Taxonomy" id="1458985"/>
    <lineage>
        <taxon>Bacteria</taxon>
        <taxon>Bacillati</taxon>
        <taxon>Cyanobacteriota</taxon>
        <taxon>Cyanophyceae</taxon>
        <taxon>Coleofasciculales</taxon>
        <taxon>Coleofasciculaceae</taxon>
        <taxon>Moorena</taxon>
    </lineage>
</organism>
<proteinExistence type="predicted"/>
<sequence>MRKTWLRYLRGIIPWGAIAIAFFWLAIGLTNPALAASEANDYQCETESCDPINKQPFFGDLHVHTNYSLDSYIFGNTNDPRAAYRFATGEPVPIAGRAGTTEECPPEAINNPRGDNDAPLCHELLEPLDFTAVTDHAETMGEYNLCVEDENSPVYNHEDCQGIRQKDIEIFYEGFAGASKKPPERFEFCNLEDGTDICREASKGTWQEIQEITESFNNPGTFTTFKAFEYSPTLEAGGMIHRNVIFRGSNVTEEAGSAYDLYTDTRLWEWLESNCQGDCQVLAIPHNSNYSWGKTFGMTTTYGEEYTNEDIDRRINLEPLVEIAQSKGASECAFGVGSSDEECAFEQFFEPCPENSPEGTPECVQEGSFVRNALKKGLLLEGEIGKNPFKLGIIGSRDTHNGDPGGTEENIYAGHHAGREDTPEERVLGESLFDQGGAIINSPGALAGVWAEENTRNSIFDALRRKETFGTSGTRLKVRLFGGWDYPNDLHNQSDRVEVAYAEGVPMGGDLTNAPVDEAPDFMVLAMRDVNSAPLQRVQIIKGWEAEGVTKEAVYDVVCSDGLTPDPSTHLCPFNAVEKPTSEQDCLDLLNTETGDSQLSYTWSDPNFDSSQRAFYYARVLESPTCRWSTYDALYLGKDPENPSGNFPVDSTIKERAWSSPIWYTPGTIPNWTLKDAIAANGPFTVQLFEEAGIEPLNDDQLKELTVGQTLVQKNLFTGQQYSSRYTTKGKRIVYINTDRLDVSDYEIRDNLRYEKISGKQIGWSIYGIYNVEPSLERLVSALQDAPVDGPVNTLVQHLVNRLVDARYIACNPLDGGYCKWEISQK</sequence>
<reference evidence="2" key="1">
    <citation type="submission" date="2016-10" db="EMBL/GenBank/DDBJ databases">
        <title>Comparative genomics uncovers the prolific and rare metabolic potential of the cyanobacterial genus Moorea.</title>
        <authorList>
            <person name="Leao T."/>
            <person name="Castelao G."/>
            <person name="Korobeynikov A."/>
            <person name="Monroe E.A."/>
            <person name="Podell S."/>
            <person name="Glukhov E."/>
            <person name="Allen E."/>
            <person name="Gerwick W.H."/>
            <person name="Gerwick L."/>
        </authorList>
    </citation>
    <scope>NUCLEOTIDE SEQUENCE [LARGE SCALE GENOMIC DNA]</scope>
    <source>
        <strain evidence="2">PAL-8-15-08-1</strain>
    </source>
</reference>
<evidence type="ECO:0000313" key="1">
    <source>
        <dbReference type="EMBL" id="AOX00973.1"/>
    </source>
</evidence>
<dbReference type="EMBL" id="CP017599">
    <property type="protein sequence ID" value="AOX00973.1"/>
    <property type="molecule type" value="Genomic_DNA"/>
</dbReference>
<dbReference type="AlphaFoldDB" id="A0A1D8TTU4"/>
<evidence type="ECO:0008006" key="3">
    <source>
        <dbReference type="Google" id="ProtNLM"/>
    </source>
</evidence>
<dbReference type="RefSeq" id="WP_070393424.1">
    <property type="nucleotide sequence ID" value="NZ_CP017599.1"/>
</dbReference>
<name>A0A1D8TTU4_9CYAN</name>
<dbReference type="Pfam" id="PF12228">
    <property type="entry name" value="DUF3604"/>
    <property type="match status" value="1"/>
</dbReference>
<gene>
    <name evidence="1" type="ORF">BJP34_17345</name>
</gene>
<dbReference type="InterPro" id="IPR022028">
    <property type="entry name" value="DUF3604"/>
</dbReference>
<dbReference type="OrthoDB" id="543560at2"/>
<dbReference type="STRING" id="1458985.BJP34_17345"/>
<dbReference type="KEGG" id="mpro:BJP34_17345"/>